<accession>A0AAW0GJT9</accession>
<reference evidence="1 2" key="1">
    <citation type="submission" date="2022-09" db="EMBL/GenBank/DDBJ databases">
        <authorList>
            <person name="Palmer J.M."/>
        </authorList>
    </citation>
    <scope>NUCLEOTIDE SEQUENCE [LARGE SCALE GENOMIC DNA]</scope>
    <source>
        <strain evidence="1 2">DSM 7382</strain>
    </source>
</reference>
<sequence>MGLDVFHLPSQVILAPYSTSKDRCLQLLTRWWECRSVDWSAQVFVVRLTLSRRLRKTISVIDPSLTYEDRKAPLHVGIDRVVRDWENVVSPCAFRSTITMIICASFRYY</sequence>
<organism evidence="1 2">
    <name type="scientific">Cerrena zonata</name>
    <dbReference type="NCBI Taxonomy" id="2478898"/>
    <lineage>
        <taxon>Eukaryota</taxon>
        <taxon>Fungi</taxon>
        <taxon>Dikarya</taxon>
        <taxon>Basidiomycota</taxon>
        <taxon>Agaricomycotina</taxon>
        <taxon>Agaricomycetes</taxon>
        <taxon>Polyporales</taxon>
        <taxon>Cerrenaceae</taxon>
        <taxon>Cerrena</taxon>
    </lineage>
</organism>
<name>A0AAW0GJT9_9APHY</name>
<evidence type="ECO:0000313" key="2">
    <source>
        <dbReference type="Proteomes" id="UP001385951"/>
    </source>
</evidence>
<comment type="caution">
    <text evidence="1">The sequence shown here is derived from an EMBL/GenBank/DDBJ whole genome shotgun (WGS) entry which is preliminary data.</text>
</comment>
<proteinExistence type="predicted"/>
<evidence type="ECO:0000313" key="1">
    <source>
        <dbReference type="EMBL" id="KAK7689761.1"/>
    </source>
</evidence>
<protein>
    <submittedName>
        <fullName evidence="1">Uncharacterized protein</fullName>
    </submittedName>
</protein>
<gene>
    <name evidence="1" type="ORF">QCA50_006400</name>
</gene>
<keyword evidence="2" id="KW-1185">Reference proteome</keyword>
<dbReference type="EMBL" id="JASBNA010000007">
    <property type="protein sequence ID" value="KAK7689761.1"/>
    <property type="molecule type" value="Genomic_DNA"/>
</dbReference>
<dbReference type="AlphaFoldDB" id="A0AAW0GJT9"/>
<dbReference type="Proteomes" id="UP001385951">
    <property type="component" value="Unassembled WGS sequence"/>
</dbReference>